<dbReference type="EC" id="3.1.-.-" evidence="8"/>
<reference evidence="9" key="1">
    <citation type="submission" date="2022-07" db="EMBL/GenBank/DDBJ databases">
        <authorList>
            <person name="Criscuolo A."/>
        </authorList>
    </citation>
    <scope>NUCLEOTIDE SEQUENCE</scope>
    <source>
        <strain evidence="9">CIP103197</strain>
    </source>
</reference>
<dbReference type="HAMAP" id="MF_00009">
    <property type="entry name" value="Endoribonucl_YbeY"/>
    <property type="match status" value="1"/>
</dbReference>
<evidence type="ECO:0000256" key="3">
    <source>
        <dbReference type="ARBA" id="ARBA00022722"/>
    </source>
</evidence>
<keyword evidence="2 8" id="KW-0690">Ribosome biogenesis</keyword>
<dbReference type="PANTHER" id="PTHR46986">
    <property type="entry name" value="ENDORIBONUCLEASE YBEY, CHLOROPLASTIC"/>
    <property type="match status" value="1"/>
</dbReference>
<dbReference type="Pfam" id="PF02130">
    <property type="entry name" value="YbeY"/>
    <property type="match status" value="1"/>
</dbReference>
<feature type="binding site" evidence="8">
    <location>
        <position position="122"/>
    </location>
    <ligand>
        <name>Zn(2+)</name>
        <dbReference type="ChEBI" id="CHEBI:29105"/>
        <note>catalytic</note>
    </ligand>
</feature>
<dbReference type="GO" id="GO:0004222">
    <property type="term" value="F:metalloendopeptidase activity"/>
    <property type="evidence" value="ECO:0007669"/>
    <property type="project" value="InterPro"/>
</dbReference>
<keyword evidence="7 8" id="KW-0862">Zinc</keyword>
<evidence type="ECO:0000256" key="2">
    <source>
        <dbReference type="ARBA" id="ARBA00022517"/>
    </source>
</evidence>
<evidence type="ECO:0000313" key="10">
    <source>
        <dbReference type="Proteomes" id="UP001152447"/>
    </source>
</evidence>
<dbReference type="PANTHER" id="PTHR46986:SF1">
    <property type="entry name" value="ENDORIBONUCLEASE YBEY, CHLOROPLASTIC"/>
    <property type="match status" value="1"/>
</dbReference>
<keyword evidence="8" id="KW-0963">Cytoplasm</keyword>
<comment type="caution">
    <text evidence="9">The sequence shown here is derived from an EMBL/GenBank/DDBJ whole genome shotgun (WGS) entry which is preliminary data.</text>
</comment>
<comment type="similarity">
    <text evidence="1 8">Belongs to the endoribonuclease YbeY family.</text>
</comment>
<protein>
    <recommendedName>
        <fullName evidence="8">Endoribonuclease YbeY</fullName>
        <ecNumber evidence="8">3.1.-.-</ecNumber>
    </recommendedName>
</protein>
<keyword evidence="5 8" id="KW-0255">Endonuclease</keyword>
<evidence type="ECO:0000256" key="1">
    <source>
        <dbReference type="ARBA" id="ARBA00010875"/>
    </source>
</evidence>
<proteinExistence type="inferred from homology"/>
<evidence type="ECO:0000256" key="7">
    <source>
        <dbReference type="ARBA" id="ARBA00022833"/>
    </source>
</evidence>
<keyword evidence="4 8" id="KW-0479">Metal-binding</keyword>
<keyword evidence="6 8" id="KW-0378">Hydrolase</keyword>
<evidence type="ECO:0000256" key="6">
    <source>
        <dbReference type="ARBA" id="ARBA00022801"/>
    </source>
</evidence>
<keyword evidence="10" id="KW-1185">Reference proteome</keyword>
<organism evidence="9 10">
    <name type="scientific">Pseudoalteromonas haloplanktis</name>
    <name type="common">Alteromonas haloplanktis</name>
    <dbReference type="NCBI Taxonomy" id="228"/>
    <lineage>
        <taxon>Bacteria</taxon>
        <taxon>Pseudomonadati</taxon>
        <taxon>Pseudomonadota</taxon>
        <taxon>Gammaproteobacteria</taxon>
        <taxon>Alteromonadales</taxon>
        <taxon>Pseudoalteromonadaceae</taxon>
        <taxon>Pseudoalteromonas</taxon>
    </lineage>
</organism>
<evidence type="ECO:0000256" key="5">
    <source>
        <dbReference type="ARBA" id="ARBA00022759"/>
    </source>
</evidence>
<keyword evidence="3 8" id="KW-0540">Nuclease</keyword>
<comment type="subcellular location">
    <subcellularLocation>
        <location evidence="8">Cytoplasm</location>
    </subcellularLocation>
</comment>
<dbReference type="NCBIfam" id="TIGR00043">
    <property type="entry name" value="rRNA maturation RNase YbeY"/>
    <property type="match status" value="1"/>
</dbReference>
<comment type="cofactor">
    <cofactor evidence="8">
        <name>Zn(2+)</name>
        <dbReference type="ChEBI" id="CHEBI:29105"/>
    </cofactor>
    <text evidence="8">Binds 1 zinc ion.</text>
</comment>
<dbReference type="InterPro" id="IPR020549">
    <property type="entry name" value="YbeY_CS"/>
</dbReference>
<comment type="function">
    <text evidence="8">Single strand-specific metallo-endoribonuclease involved in late-stage 70S ribosome quality control and in maturation of the 3' terminus of the 16S rRNA.</text>
</comment>
<gene>
    <name evidence="8 9" type="primary">ybeY</name>
    <name evidence="9" type="ORF">PSEHALCIP103_02157</name>
</gene>
<dbReference type="PROSITE" id="PS01306">
    <property type="entry name" value="UPF0054"/>
    <property type="match status" value="1"/>
</dbReference>
<evidence type="ECO:0000256" key="8">
    <source>
        <dbReference type="HAMAP-Rule" id="MF_00009"/>
    </source>
</evidence>
<feature type="binding site" evidence="8">
    <location>
        <position position="126"/>
    </location>
    <ligand>
        <name>Zn(2+)</name>
        <dbReference type="ChEBI" id="CHEBI:29105"/>
        <note>catalytic</note>
    </ligand>
</feature>
<feature type="binding site" evidence="8">
    <location>
        <position position="132"/>
    </location>
    <ligand>
        <name>Zn(2+)</name>
        <dbReference type="ChEBI" id="CHEBI:29105"/>
        <note>catalytic</note>
    </ligand>
</feature>
<dbReference type="GO" id="GO:0008270">
    <property type="term" value="F:zinc ion binding"/>
    <property type="evidence" value="ECO:0007669"/>
    <property type="project" value="UniProtKB-UniRule"/>
</dbReference>
<accession>A0A9W4QYM1</accession>
<dbReference type="EMBL" id="CAMAPB010000030">
    <property type="protein sequence ID" value="CAH9059869.1"/>
    <property type="molecule type" value="Genomic_DNA"/>
</dbReference>
<evidence type="ECO:0000313" key="9">
    <source>
        <dbReference type="EMBL" id="CAH9059869.1"/>
    </source>
</evidence>
<dbReference type="AlphaFoldDB" id="A0A9W4QYM1"/>
<evidence type="ECO:0000256" key="4">
    <source>
        <dbReference type="ARBA" id="ARBA00022723"/>
    </source>
</evidence>
<dbReference type="GO" id="GO:0005737">
    <property type="term" value="C:cytoplasm"/>
    <property type="evidence" value="ECO:0007669"/>
    <property type="project" value="UniProtKB-SubCell"/>
</dbReference>
<dbReference type="GO" id="GO:0006364">
    <property type="term" value="P:rRNA processing"/>
    <property type="evidence" value="ECO:0007669"/>
    <property type="project" value="UniProtKB-UniRule"/>
</dbReference>
<dbReference type="SUPFAM" id="SSF55486">
    <property type="entry name" value="Metalloproteases ('zincins'), catalytic domain"/>
    <property type="match status" value="1"/>
</dbReference>
<dbReference type="Proteomes" id="UP001152447">
    <property type="component" value="Unassembled WGS sequence"/>
</dbReference>
<dbReference type="InterPro" id="IPR002036">
    <property type="entry name" value="YbeY"/>
</dbReference>
<name>A0A9W4QYM1_PSEHA</name>
<dbReference type="InterPro" id="IPR023091">
    <property type="entry name" value="MetalPrtase_cat_dom_sf_prd"/>
</dbReference>
<sequence length="162" mass="18384">MSNLRLKSNTVKTELDLQIACEFDNLPSLEQFAMWADKVLSQYRDESELTIVISDEAQSQQLNNDYRGKNKPTNVLSFEFEAPPGIDIPLVGDLIICPAIVLAEAQEQEKSFHDHFAHMVIHGCLHLLGFDHIKSEDALEMESIEKQLLAELDIADPYRDDI</sequence>
<dbReference type="GO" id="GO:0004521">
    <property type="term" value="F:RNA endonuclease activity"/>
    <property type="evidence" value="ECO:0007669"/>
    <property type="project" value="UniProtKB-UniRule"/>
</dbReference>
<keyword evidence="8" id="KW-0698">rRNA processing</keyword>
<dbReference type="Gene3D" id="3.40.390.30">
    <property type="entry name" value="Metalloproteases ('zincins'), catalytic domain"/>
    <property type="match status" value="1"/>
</dbReference>